<dbReference type="EMBL" id="VXIV02003293">
    <property type="protein sequence ID" value="KAF6018574.1"/>
    <property type="molecule type" value="Genomic_DNA"/>
</dbReference>
<evidence type="ECO:0000256" key="1">
    <source>
        <dbReference type="ARBA" id="ARBA00004127"/>
    </source>
</evidence>
<accession>A0A7J7IYU4</accession>
<dbReference type="GO" id="GO:0061513">
    <property type="term" value="F:glucose 6-phosphate:phosphate antiporter activity"/>
    <property type="evidence" value="ECO:0007669"/>
    <property type="project" value="TreeGrafter"/>
</dbReference>
<proteinExistence type="predicted"/>
<evidence type="ECO:0000259" key="6">
    <source>
        <dbReference type="PROSITE" id="PS50850"/>
    </source>
</evidence>
<comment type="subcellular location">
    <subcellularLocation>
        <location evidence="1">Endomembrane system</location>
        <topology evidence="1">Multi-pass membrane protein</topology>
    </subcellularLocation>
</comment>
<dbReference type="PROSITE" id="PS50850">
    <property type="entry name" value="MFS"/>
    <property type="match status" value="1"/>
</dbReference>
<dbReference type="InterPro" id="IPR036259">
    <property type="entry name" value="MFS_trans_sf"/>
</dbReference>
<dbReference type="GO" id="GO:0005789">
    <property type="term" value="C:endoplasmic reticulum membrane"/>
    <property type="evidence" value="ECO:0007669"/>
    <property type="project" value="TreeGrafter"/>
</dbReference>
<dbReference type="Proteomes" id="UP000593567">
    <property type="component" value="Unassembled WGS sequence"/>
</dbReference>
<feature type="transmembrane region" description="Helical" evidence="5">
    <location>
        <begin position="189"/>
        <end position="208"/>
    </location>
</feature>
<keyword evidence="4 5" id="KW-0472">Membrane</keyword>
<evidence type="ECO:0000256" key="2">
    <source>
        <dbReference type="ARBA" id="ARBA00022692"/>
    </source>
</evidence>
<evidence type="ECO:0000256" key="4">
    <source>
        <dbReference type="ARBA" id="ARBA00023136"/>
    </source>
</evidence>
<dbReference type="InterPro" id="IPR020846">
    <property type="entry name" value="MFS_dom"/>
</dbReference>
<feature type="transmembrane region" description="Helical" evidence="5">
    <location>
        <begin position="82"/>
        <end position="103"/>
    </location>
</feature>
<dbReference type="OrthoDB" id="3639251at2759"/>
<feature type="transmembrane region" description="Helical" evidence="5">
    <location>
        <begin position="151"/>
        <end position="177"/>
    </location>
</feature>
<dbReference type="PANTHER" id="PTHR43826:SF3">
    <property type="entry name" value="GLUCOSE-6-PHOSPHATE EXCHANGER SLC37A4"/>
    <property type="match status" value="1"/>
</dbReference>
<evidence type="ECO:0000256" key="3">
    <source>
        <dbReference type="ARBA" id="ARBA00022989"/>
    </source>
</evidence>
<dbReference type="AlphaFoldDB" id="A0A7J7IYU4"/>
<feature type="transmembrane region" description="Helical" evidence="5">
    <location>
        <begin position="124"/>
        <end position="145"/>
    </location>
</feature>
<dbReference type="InterPro" id="IPR011701">
    <property type="entry name" value="MFS"/>
</dbReference>
<comment type="caution">
    <text evidence="7">The sequence shown here is derived from an EMBL/GenBank/DDBJ whole genome shotgun (WGS) entry which is preliminary data.</text>
</comment>
<keyword evidence="8" id="KW-1185">Reference proteome</keyword>
<dbReference type="SUPFAM" id="SSF103473">
    <property type="entry name" value="MFS general substrate transporter"/>
    <property type="match status" value="1"/>
</dbReference>
<evidence type="ECO:0000313" key="8">
    <source>
        <dbReference type="Proteomes" id="UP000593567"/>
    </source>
</evidence>
<feature type="transmembrane region" description="Helical" evidence="5">
    <location>
        <begin position="214"/>
        <end position="234"/>
    </location>
</feature>
<dbReference type="GO" id="GO:0035435">
    <property type="term" value="P:phosphate ion transmembrane transport"/>
    <property type="evidence" value="ECO:0007669"/>
    <property type="project" value="TreeGrafter"/>
</dbReference>
<feature type="domain" description="Major facilitator superfamily (MFS) profile" evidence="6">
    <location>
        <begin position="46"/>
        <end position="256"/>
    </location>
</feature>
<dbReference type="InterPro" id="IPR051337">
    <property type="entry name" value="OPA_Antiporter"/>
</dbReference>
<evidence type="ECO:0000256" key="5">
    <source>
        <dbReference type="SAM" id="Phobius"/>
    </source>
</evidence>
<name>A0A7J7IYU4_BUGNE</name>
<gene>
    <name evidence="7" type="ORF">EB796_023118</name>
</gene>
<protein>
    <submittedName>
        <fullName evidence="7">SLC37A4</fullName>
    </submittedName>
</protein>
<reference evidence="7" key="1">
    <citation type="submission" date="2020-06" db="EMBL/GenBank/DDBJ databases">
        <title>Draft genome of Bugula neritina, a colonial animal packing powerful symbionts and potential medicines.</title>
        <authorList>
            <person name="Rayko M."/>
        </authorList>
    </citation>
    <scope>NUCLEOTIDE SEQUENCE [LARGE SCALE GENOMIC DNA]</scope>
    <source>
        <strain evidence="7">Kwan_BN1</strain>
    </source>
</reference>
<evidence type="ECO:0000313" key="7">
    <source>
        <dbReference type="EMBL" id="KAF6018574.1"/>
    </source>
</evidence>
<dbReference type="Gene3D" id="1.20.1250.20">
    <property type="entry name" value="MFS general substrate transporter like domains"/>
    <property type="match status" value="1"/>
</dbReference>
<sequence>MAAVVFAAIIPFCAWDKPSDVDYEDEVTMFGTGEGHWSDLAGSDFMFLLSSVSCFLFIVKTSSQDWGLMYLVQERGLSNNMASSHLIAMEVGGLVGSIVLGALTDLMIRKKYYFGTGKSPRMSIVQLCVAGACLSLNLFMFTIDIETSKAYMWVLGFVMGFCMYGALSLLGTIAVEVAPIQMTGSAQGFVGLAGNIGVIIAGAPMNYIASAWDWFGVFMLSNILGLVAFLILVIGKDIHASYKQAASGVKRLSTGK</sequence>
<keyword evidence="3 5" id="KW-1133">Transmembrane helix</keyword>
<dbReference type="PANTHER" id="PTHR43826">
    <property type="entry name" value="GLUCOSE-6-PHOSPHATE EXCHANGER SLC37A4"/>
    <property type="match status" value="1"/>
</dbReference>
<dbReference type="Pfam" id="PF07690">
    <property type="entry name" value="MFS_1"/>
    <property type="match status" value="1"/>
</dbReference>
<organism evidence="7 8">
    <name type="scientific">Bugula neritina</name>
    <name type="common">Brown bryozoan</name>
    <name type="synonym">Sertularia neritina</name>
    <dbReference type="NCBI Taxonomy" id="10212"/>
    <lineage>
        <taxon>Eukaryota</taxon>
        <taxon>Metazoa</taxon>
        <taxon>Spiralia</taxon>
        <taxon>Lophotrochozoa</taxon>
        <taxon>Bryozoa</taxon>
        <taxon>Gymnolaemata</taxon>
        <taxon>Cheilostomatida</taxon>
        <taxon>Flustrina</taxon>
        <taxon>Buguloidea</taxon>
        <taxon>Bugulidae</taxon>
        <taxon>Bugula</taxon>
    </lineage>
</organism>
<keyword evidence="2 5" id="KW-0812">Transmembrane</keyword>